<evidence type="ECO:0000313" key="2">
    <source>
        <dbReference type="EMBL" id="OAP01435.1"/>
    </source>
</evidence>
<reference evidence="3" key="1">
    <citation type="journal article" date="2016" name="Proc. Natl. Acad. Sci. U.S.A.">
        <title>Chromosome-level assembly of Arabidopsis thaliana Ler reveals the extent of translocation and inversion polymorphisms.</title>
        <authorList>
            <person name="Zapata L."/>
            <person name="Ding J."/>
            <person name="Willing E.M."/>
            <person name="Hartwig B."/>
            <person name="Bezdan D."/>
            <person name="Jiao W.B."/>
            <person name="Patel V."/>
            <person name="Velikkakam James G."/>
            <person name="Koornneef M."/>
            <person name="Ossowski S."/>
            <person name="Schneeberger K."/>
        </authorList>
    </citation>
    <scope>NUCLEOTIDE SEQUENCE [LARGE SCALE GENOMIC DNA]</scope>
    <source>
        <strain evidence="3">cv. Landsberg erecta</strain>
    </source>
</reference>
<comment type="caution">
    <text evidence="2">The sequence shown here is derived from an EMBL/GenBank/DDBJ whole genome shotgun (WGS) entry which is preliminary data.</text>
</comment>
<dbReference type="EMBL" id="LUHQ01000003">
    <property type="protein sequence ID" value="OAP01435.1"/>
    <property type="molecule type" value="Genomic_DNA"/>
</dbReference>
<dbReference type="Proteomes" id="UP000078284">
    <property type="component" value="Chromosome 3"/>
</dbReference>
<evidence type="ECO:0000256" key="1">
    <source>
        <dbReference type="SAM" id="MobiDB-lite"/>
    </source>
</evidence>
<accession>A0A178V7P8</accession>
<proteinExistence type="predicted"/>
<dbReference type="AlphaFoldDB" id="A0A178V7P8"/>
<organism evidence="2 3">
    <name type="scientific">Arabidopsis thaliana</name>
    <name type="common">Mouse-ear cress</name>
    <dbReference type="NCBI Taxonomy" id="3702"/>
    <lineage>
        <taxon>Eukaryota</taxon>
        <taxon>Viridiplantae</taxon>
        <taxon>Streptophyta</taxon>
        <taxon>Embryophyta</taxon>
        <taxon>Tracheophyta</taxon>
        <taxon>Spermatophyta</taxon>
        <taxon>Magnoliopsida</taxon>
        <taxon>eudicotyledons</taxon>
        <taxon>Gunneridae</taxon>
        <taxon>Pentapetalae</taxon>
        <taxon>rosids</taxon>
        <taxon>malvids</taxon>
        <taxon>Brassicales</taxon>
        <taxon>Brassicaceae</taxon>
        <taxon>Camelineae</taxon>
        <taxon>Arabidopsis</taxon>
    </lineage>
</organism>
<dbReference type="SUPFAM" id="SSF50249">
    <property type="entry name" value="Nucleic acid-binding proteins"/>
    <property type="match status" value="1"/>
</dbReference>
<dbReference type="Gene3D" id="2.40.50.140">
    <property type="entry name" value="Nucleic acid-binding proteins"/>
    <property type="match status" value="1"/>
</dbReference>
<protein>
    <submittedName>
        <fullName evidence="2">Uncharacterized protein</fullName>
    </submittedName>
</protein>
<feature type="region of interest" description="Disordered" evidence="1">
    <location>
        <begin position="424"/>
        <end position="452"/>
    </location>
</feature>
<evidence type="ECO:0000313" key="3">
    <source>
        <dbReference type="Proteomes" id="UP000078284"/>
    </source>
</evidence>
<name>A0A178V7P8_ARATH</name>
<gene>
    <name evidence="2" type="ordered locus">AXX17_At3g35100</name>
</gene>
<dbReference type="InterPro" id="IPR012340">
    <property type="entry name" value="NA-bd_OB-fold"/>
</dbReference>
<sequence length="472" mass="53285">MVLADKRGCKIHASVKKGLVKRYERHVALDQWRVIEKGIGEKSTKLNLDQVIIGSKTNIFIADVLGQVFNMGKTDNMIVNNKSAKKLELELRNEILPKDGLELTIAETKPKLELSVRSEDYFEHYPKNLLPAYLISLRFKFHVGVMDHTSDIQCILFDGAATEIVGYLAYDLLDSVYDDDDPKKLPRSIKNLVGKTFQLLVCVENDNFFGSNDTYRVGMVWYLHVENHVSIADFHDSVDRHHQCVDRQPLQNQKATIGDFNGTDLFYTNRSTFNLPPFEREEFAIHPAYYDLVSRGKFRGALDESPFDHLEVLEDIVSSTNTKGVPADYLLCILFPHSLASRGTSWLRQLEQVDTKRRISAEIATASKENHVSAISAPIHPPLHPPYNRLDSMLAQILVGQTKLVVEFNSKCTDLNGKINNLQSQIPEPSPTSASSQCSHTTQRKAAQPNSSARTFSSDFIFSSCRKRISVD</sequence>